<dbReference type="OrthoDB" id="1306001at2759"/>
<dbReference type="Proteomes" id="UP000321947">
    <property type="component" value="Unassembled WGS sequence"/>
</dbReference>
<organism evidence="2 4">
    <name type="scientific">Cucumis melo var. makuwa</name>
    <name type="common">Oriental melon</name>
    <dbReference type="NCBI Taxonomy" id="1194695"/>
    <lineage>
        <taxon>Eukaryota</taxon>
        <taxon>Viridiplantae</taxon>
        <taxon>Streptophyta</taxon>
        <taxon>Embryophyta</taxon>
        <taxon>Tracheophyta</taxon>
        <taxon>Spermatophyta</taxon>
        <taxon>Magnoliopsida</taxon>
        <taxon>eudicotyledons</taxon>
        <taxon>Gunneridae</taxon>
        <taxon>Pentapetalae</taxon>
        <taxon>rosids</taxon>
        <taxon>fabids</taxon>
        <taxon>Cucurbitales</taxon>
        <taxon>Cucurbitaceae</taxon>
        <taxon>Benincaseae</taxon>
        <taxon>Cucumis</taxon>
    </lineage>
</organism>
<dbReference type="PANTHER" id="PTHR36617">
    <property type="entry name" value="PROTEIN, PUTATIVE-RELATED"/>
    <property type="match status" value="1"/>
</dbReference>
<proteinExistence type="predicted"/>
<dbReference type="AlphaFoldDB" id="A0A5D3DJG7"/>
<evidence type="ECO:0000313" key="2">
    <source>
        <dbReference type="EMBL" id="TYK23735.1"/>
    </source>
</evidence>
<evidence type="ECO:0000313" key="3">
    <source>
        <dbReference type="Proteomes" id="UP000321393"/>
    </source>
</evidence>
<dbReference type="Proteomes" id="UP000321393">
    <property type="component" value="Unassembled WGS sequence"/>
</dbReference>
<evidence type="ECO:0000313" key="4">
    <source>
        <dbReference type="Proteomes" id="UP000321947"/>
    </source>
</evidence>
<dbReference type="EMBL" id="SSTD01004395">
    <property type="protein sequence ID" value="TYK23735.1"/>
    <property type="molecule type" value="Genomic_DNA"/>
</dbReference>
<sequence>MIPVAWKIATLTKEKGRLGINPVESTNFALLKKWLWRYHNEPQTLWRKFIYAKYEKTFKGDLPTHSRFSTANAPWKAITNSCQWFNENMSWKIQNGESLSFWNQNWNECCTLKTRFPRLYALSRTKEGSIKEMWNESTMD</sequence>
<accession>A0A5D3DJG7</accession>
<protein>
    <submittedName>
        <fullName evidence="2">LINE-1 retrotransposable element ORF2 protein</fullName>
    </submittedName>
</protein>
<dbReference type="EMBL" id="SSTE01006658">
    <property type="protein sequence ID" value="KAA0058888.1"/>
    <property type="molecule type" value="Genomic_DNA"/>
</dbReference>
<gene>
    <name evidence="2" type="ORF">E5676_scaffold1607G00490</name>
    <name evidence="1" type="ORF">E6C27_scaffold98G00540</name>
</gene>
<name>A0A5D3DJG7_CUCMM</name>
<comment type="caution">
    <text evidence="2">The sequence shown here is derived from an EMBL/GenBank/DDBJ whole genome shotgun (WGS) entry which is preliminary data.</text>
</comment>
<reference evidence="3 4" key="1">
    <citation type="submission" date="2019-08" db="EMBL/GenBank/DDBJ databases">
        <title>Draft genome sequences of two oriental melons (Cucumis melo L. var makuwa).</title>
        <authorList>
            <person name="Kwon S.-Y."/>
        </authorList>
    </citation>
    <scope>NUCLEOTIDE SEQUENCE [LARGE SCALE GENOMIC DNA]</scope>
    <source>
        <strain evidence="4">cv. Chang Bougi</strain>
        <strain evidence="3">cv. SW 3</strain>
        <tissue evidence="2">Leaf</tissue>
    </source>
</reference>
<evidence type="ECO:0000313" key="1">
    <source>
        <dbReference type="EMBL" id="KAA0058888.1"/>
    </source>
</evidence>
<dbReference type="PANTHER" id="PTHR36617:SF16">
    <property type="entry name" value="OS04G0516500 PROTEIN"/>
    <property type="match status" value="1"/>
</dbReference>